<dbReference type="Gene3D" id="3.90.1150.10">
    <property type="entry name" value="Aspartate Aminotransferase, domain 1"/>
    <property type="match status" value="1"/>
</dbReference>
<dbReference type="InterPro" id="IPR015422">
    <property type="entry name" value="PyrdxlP-dep_Trfase_small"/>
</dbReference>
<dbReference type="FunFam" id="3.40.640.10:FF:000046">
    <property type="entry name" value="Cystathionine gamma-lyase"/>
    <property type="match status" value="1"/>
</dbReference>
<dbReference type="InterPro" id="IPR054542">
    <property type="entry name" value="Cys_met_metab_PP"/>
</dbReference>
<protein>
    <recommendedName>
        <fullName evidence="4">homocysteine desulfhydrase</fullName>
        <ecNumber evidence="4">4.4.1.2</ecNumber>
    </recommendedName>
    <alternativeName>
        <fullName evidence="5">Homocysteine desulfhydrase</fullName>
    </alternativeName>
</protein>
<dbReference type="GO" id="GO:0047982">
    <property type="term" value="F:homocysteine desulfhydrase activity"/>
    <property type="evidence" value="ECO:0007669"/>
    <property type="project" value="UniProtKB-EC"/>
</dbReference>
<keyword evidence="3 8" id="KW-0663">Pyridoxal phosphate</keyword>
<dbReference type="GO" id="GO:0005737">
    <property type="term" value="C:cytoplasm"/>
    <property type="evidence" value="ECO:0007669"/>
    <property type="project" value="TreeGrafter"/>
</dbReference>
<evidence type="ECO:0000256" key="6">
    <source>
        <dbReference type="ARBA" id="ARBA00048780"/>
    </source>
</evidence>
<sequence length="385" mass="40986">MHDDARIETLAVHAGERTPGPEGSVVFPIFQGTVYRSEPGESYHDIKYLRLNSTPSQSYLHDKLAALEGAEAALATSSGMAAITTILHALLGAGDHLLVGDVLYGGTHNLLTQHAQRLGWSYTFVDPHDPSSWAAARQPNTRAFLVETITNPLMRVGELAEVVTFAKAEGLVSVIDNTFASPVNFRPVEAGFDLVFHSATKYLNGHSDLVAGSVAGSAELVDRVRRTLNLYGGSLDPHAGYLLARGLKTLALRVRAQNANAQALAEFLTGHEAVLAVNYPGLPDHPDHAHASRLLSGFGGMLSFRLRGGVDATEAFLEALSLPAVAPSLGGIESLVTRPSLTSHAGMSPADRERAGVHDDLVRFSCGIEHSDDLVEDLGRALAKV</sequence>
<evidence type="ECO:0000256" key="7">
    <source>
        <dbReference type="ARBA" id="ARBA00052699"/>
    </source>
</evidence>
<proteinExistence type="inferred from homology"/>
<comment type="catalytic activity">
    <reaction evidence="7">
        <text>L-methionine + H2O = methanethiol + 2-oxobutanoate + NH4(+)</text>
        <dbReference type="Rhea" id="RHEA:23800"/>
        <dbReference type="ChEBI" id="CHEBI:15377"/>
        <dbReference type="ChEBI" id="CHEBI:16007"/>
        <dbReference type="ChEBI" id="CHEBI:16763"/>
        <dbReference type="ChEBI" id="CHEBI:28938"/>
        <dbReference type="ChEBI" id="CHEBI:57844"/>
        <dbReference type="EC" id="4.4.1.11"/>
    </reaction>
    <physiologicalReaction direction="left-to-right" evidence="7">
        <dbReference type="Rhea" id="RHEA:23801"/>
    </physiologicalReaction>
</comment>
<gene>
    <name evidence="10" type="ORF">BU204_11955</name>
</gene>
<evidence type="ECO:0000256" key="3">
    <source>
        <dbReference type="ARBA" id="ARBA00022898"/>
    </source>
</evidence>
<dbReference type="EC" id="4.4.1.2" evidence="4"/>
<accession>A0A1Q8CSI0</accession>
<dbReference type="InterPro" id="IPR015421">
    <property type="entry name" value="PyrdxlP-dep_Trfase_major"/>
</dbReference>
<dbReference type="AlphaFoldDB" id="A0A1Q8CSI0"/>
<reference evidence="10 11" key="1">
    <citation type="submission" date="2016-12" db="EMBL/GenBank/DDBJ databases">
        <title>The draft genome sequence of Actinophytocola sp. 11-183.</title>
        <authorList>
            <person name="Wang W."/>
            <person name="Yuan L."/>
        </authorList>
    </citation>
    <scope>NUCLEOTIDE SEQUENCE [LARGE SCALE GENOMIC DNA]</scope>
    <source>
        <strain evidence="10 11">11-183</strain>
    </source>
</reference>
<dbReference type="GO" id="GO:0018826">
    <property type="term" value="F:methionine gamma-lyase activity"/>
    <property type="evidence" value="ECO:0007669"/>
    <property type="project" value="UniProtKB-EC"/>
</dbReference>
<evidence type="ECO:0000256" key="4">
    <source>
        <dbReference type="ARBA" id="ARBA00047175"/>
    </source>
</evidence>
<comment type="caution">
    <text evidence="10">The sequence shown here is derived from an EMBL/GenBank/DDBJ whole genome shotgun (WGS) entry which is preliminary data.</text>
</comment>
<evidence type="ECO:0000313" key="11">
    <source>
        <dbReference type="Proteomes" id="UP000185596"/>
    </source>
</evidence>
<dbReference type="Pfam" id="PF01053">
    <property type="entry name" value="Cys_Met_Meta_PP"/>
    <property type="match status" value="1"/>
</dbReference>
<name>A0A1Q8CSI0_9PSEU</name>
<evidence type="ECO:0000256" key="5">
    <source>
        <dbReference type="ARBA" id="ARBA00047199"/>
    </source>
</evidence>
<dbReference type="GO" id="GO:0030170">
    <property type="term" value="F:pyridoxal phosphate binding"/>
    <property type="evidence" value="ECO:0007669"/>
    <property type="project" value="InterPro"/>
</dbReference>
<dbReference type="EMBL" id="MSIE01000018">
    <property type="protein sequence ID" value="OLF17325.1"/>
    <property type="molecule type" value="Genomic_DNA"/>
</dbReference>
<dbReference type="GO" id="GO:0009086">
    <property type="term" value="P:methionine biosynthetic process"/>
    <property type="evidence" value="ECO:0007669"/>
    <property type="project" value="UniProtKB-ARBA"/>
</dbReference>
<evidence type="ECO:0000256" key="1">
    <source>
        <dbReference type="ARBA" id="ARBA00001933"/>
    </source>
</evidence>
<dbReference type="InterPro" id="IPR015424">
    <property type="entry name" value="PyrdxlP-dep_Trfase"/>
</dbReference>
<dbReference type="PROSITE" id="PS00868">
    <property type="entry name" value="CYS_MET_METAB_PP"/>
    <property type="match status" value="1"/>
</dbReference>
<evidence type="ECO:0000256" key="9">
    <source>
        <dbReference type="RuleBase" id="RU362118"/>
    </source>
</evidence>
<comment type="similarity">
    <text evidence="2 9">Belongs to the trans-sulfuration enzymes family.</text>
</comment>
<feature type="modified residue" description="N6-(pyridoxal phosphate)lysine" evidence="8">
    <location>
        <position position="201"/>
    </location>
</feature>
<dbReference type="PIRSF" id="PIRSF001434">
    <property type="entry name" value="CGS"/>
    <property type="match status" value="1"/>
</dbReference>
<comment type="cofactor">
    <cofactor evidence="1 9">
        <name>pyridoxal 5'-phosphate</name>
        <dbReference type="ChEBI" id="CHEBI:597326"/>
    </cofactor>
</comment>
<comment type="catalytic activity">
    <reaction evidence="6">
        <text>L-homocysteine + H2O = 2-oxobutanoate + hydrogen sulfide + NH4(+) + H(+)</text>
        <dbReference type="Rhea" id="RHEA:14501"/>
        <dbReference type="ChEBI" id="CHEBI:15377"/>
        <dbReference type="ChEBI" id="CHEBI:15378"/>
        <dbReference type="ChEBI" id="CHEBI:16763"/>
        <dbReference type="ChEBI" id="CHEBI:28938"/>
        <dbReference type="ChEBI" id="CHEBI:29919"/>
        <dbReference type="ChEBI" id="CHEBI:58199"/>
        <dbReference type="EC" id="4.4.1.2"/>
    </reaction>
    <physiologicalReaction direction="left-to-right" evidence="6">
        <dbReference type="Rhea" id="RHEA:14502"/>
    </physiologicalReaction>
</comment>
<dbReference type="RefSeq" id="WP_075125699.1">
    <property type="nucleotide sequence ID" value="NZ_MSIE01000018.1"/>
</dbReference>
<dbReference type="InterPro" id="IPR000277">
    <property type="entry name" value="Cys/Met-Metab_PyrdxlP-dep_enz"/>
</dbReference>
<evidence type="ECO:0000256" key="8">
    <source>
        <dbReference type="PIRSR" id="PIRSR001434-2"/>
    </source>
</evidence>
<keyword evidence="11" id="KW-1185">Reference proteome</keyword>
<keyword evidence="10" id="KW-0456">Lyase</keyword>
<dbReference type="SUPFAM" id="SSF53383">
    <property type="entry name" value="PLP-dependent transferases"/>
    <property type="match status" value="1"/>
</dbReference>
<dbReference type="STRING" id="1912961.BU204_11955"/>
<evidence type="ECO:0000313" key="10">
    <source>
        <dbReference type="EMBL" id="OLF17325.1"/>
    </source>
</evidence>
<dbReference type="FunFam" id="3.90.1150.10:FF:000033">
    <property type="entry name" value="Cystathionine gamma-synthase"/>
    <property type="match status" value="1"/>
</dbReference>
<organism evidence="10 11">
    <name type="scientific">Actinophytocola xanthii</name>
    <dbReference type="NCBI Taxonomy" id="1912961"/>
    <lineage>
        <taxon>Bacteria</taxon>
        <taxon>Bacillati</taxon>
        <taxon>Actinomycetota</taxon>
        <taxon>Actinomycetes</taxon>
        <taxon>Pseudonocardiales</taxon>
        <taxon>Pseudonocardiaceae</taxon>
    </lineage>
</organism>
<dbReference type="PANTHER" id="PTHR11808">
    <property type="entry name" value="TRANS-SULFURATION ENZYME FAMILY MEMBER"/>
    <property type="match status" value="1"/>
</dbReference>
<evidence type="ECO:0000256" key="2">
    <source>
        <dbReference type="ARBA" id="ARBA00009077"/>
    </source>
</evidence>
<dbReference type="Gene3D" id="3.40.640.10">
    <property type="entry name" value="Type I PLP-dependent aspartate aminotransferase-like (Major domain)"/>
    <property type="match status" value="1"/>
</dbReference>
<dbReference type="Proteomes" id="UP000185596">
    <property type="component" value="Unassembled WGS sequence"/>
</dbReference>
<dbReference type="GO" id="GO:0019346">
    <property type="term" value="P:transsulfuration"/>
    <property type="evidence" value="ECO:0007669"/>
    <property type="project" value="InterPro"/>
</dbReference>